<reference evidence="2" key="1">
    <citation type="journal article" date="2019" name="Int. J. Syst. Evol. Microbiol.">
        <title>The Global Catalogue of Microorganisms (GCM) 10K type strain sequencing project: providing services to taxonomists for standard genome sequencing and annotation.</title>
        <authorList>
            <consortium name="The Broad Institute Genomics Platform"/>
            <consortium name="The Broad Institute Genome Sequencing Center for Infectious Disease"/>
            <person name="Wu L."/>
            <person name="Ma J."/>
        </authorList>
    </citation>
    <scope>NUCLEOTIDE SEQUENCE [LARGE SCALE GENOMIC DNA]</scope>
    <source>
        <strain evidence="2">VKM B-3159</strain>
    </source>
</reference>
<accession>A0ABT9JRG8</accession>
<evidence type="ECO:0000313" key="2">
    <source>
        <dbReference type="Proteomes" id="UP001225906"/>
    </source>
</evidence>
<evidence type="ECO:0008006" key="3">
    <source>
        <dbReference type="Google" id="ProtNLM"/>
    </source>
</evidence>
<evidence type="ECO:0000313" key="1">
    <source>
        <dbReference type="EMBL" id="MDP8566710.1"/>
    </source>
</evidence>
<protein>
    <recommendedName>
        <fullName evidence="3">RiboL-PSP-HEPN domain-containing protein</fullName>
    </recommendedName>
</protein>
<dbReference type="EMBL" id="JAVCAP010000002">
    <property type="protein sequence ID" value="MDP8566710.1"/>
    <property type="molecule type" value="Genomic_DNA"/>
</dbReference>
<sequence length="193" mass="21777">MSPTDLDEVRNRIGRLLQAVQHAAGDSYETSYKAIGTDFLTHFRAIGVKAPEQLQDDFLNLFVWTWSLKDYIKEYCKVKGLSMQKIEDVANKSKSLQYVADIANRAKHGTLRESRSGEFAELVGVGFNIPQESIARISFAGPEVVLHVEETKLIQIRATVRTNQGKEFDALVVLKDAISTWENQAFEMVQLNI</sequence>
<dbReference type="RefSeq" id="WP_306388413.1">
    <property type="nucleotide sequence ID" value="NZ_JAVCAP010000002.1"/>
</dbReference>
<dbReference type="Proteomes" id="UP001225906">
    <property type="component" value="Unassembled WGS sequence"/>
</dbReference>
<keyword evidence="2" id="KW-1185">Reference proteome</keyword>
<name>A0ABT9JRG8_9PROT</name>
<organism evidence="1 2">
    <name type="scientific">Methylophilus aquaticus</name>
    <dbReference type="NCBI Taxonomy" id="1971610"/>
    <lineage>
        <taxon>Bacteria</taxon>
        <taxon>Pseudomonadati</taxon>
        <taxon>Pseudomonadota</taxon>
        <taxon>Betaproteobacteria</taxon>
        <taxon>Nitrosomonadales</taxon>
        <taxon>Methylophilaceae</taxon>
        <taxon>Methylophilus</taxon>
    </lineage>
</organism>
<comment type="caution">
    <text evidence="1">The sequence shown here is derived from an EMBL/GenBank/DDBJ whole genome shotgun (WGS) entry which is preliminary data.</text>
</comment>
<gene>
    <name evidence="1" type="ORF">Q9291_02495</name>
</gene>
<proteinExistence type="predicted"/>